<dbReference type="EMBL" id="KN549462">
    <property type="protein sequence ID" value="KHJ97387.1"/>
    <property type="molecule type" value="Genomic_DNA"/>
</dbReference>
<dbReference type="Proteomes" id="UP000053660">
    <property type="component" value="Unassembled WGS sequence"/>
</dbReference>
<dbReference type="OrthoDB" id="4869960at2759"/>
<dbReference type="SMART" id="SM00320">
    <property type="entry name" value="WD40"/>
    <property type="match status" value="5"/>
</dbReference>
<dbReference type="InterPro" id="IPR001680">
    <property type="entry name" value="WD40_rpt"/>
</dbReference>
<dbReference type="InterPro" id="IPR045151">
    <property type="entry name" value="DCAF8"/>
</dbReference>
<protein>
    <submittedName>
        <fullName evidence="4">Tetratricopeptide repeat protein</fullName>
    </submittedName>
</protein>
<sequence length="589" mass="67478">MSVYNKAAFCRTQVSMTFHMFTSVYSLLASGSDDRRVKVWNLAGECVASVDTGHHANVFAVEFLPAGNDRILISAAGDRLVKMHDLDGYRDEPITWTTNGRVKRLATAQDEPYLFWSASEDSYIREYDTRTNRDRKLINTEEKRVKSFAICQGRTELVAVATDEAPVPIYDRRKPDIPLLTCVNADDKCHGNFTYTTHVSFDEMGTECLVNQGCGPIYLFKLKSDDRPTVLQKIKQIIENNEEVPANGKHTLAFADAREQAKELFSSKKFPEAIDIYSRALSLSPSDYDRSVLLSNRGMGYLCRRWEGDSYACVRDCVEALLLYPGNSKALWRLTRSLMLLEQWDLAKQCIELFRRRFPNDRSITRLTDQVSVAMDSAHAHRSHVMTDDKHFIDYSERFCGQTNTHTDIKEANFFGSKNQYIVAGSDCGSLLLWERSSGVLVAAWNADSSILNIVQPHPTQFMLATSGIEEVIRFWEPMEEGKECERRISEPWTHFGQRNRHPTDERDIFLRLIGSQMVCVPLLPSFFPFIIDAKPRRTSRMCDKLVLYFIHVVFRPSVPRCDNCRNPPPVVCLRVYIIESYMRLICIL</sequence>
<keyword evidence="2" id="KW-0677">Repeat</keyword>
<dbReference type="GO" id="GO:0045717">
    <property type="term" value="P:negative regulation of fatty acid biosynthetic process"/>
    <property type="evidence" value="ECO:0007669"/>
    <property type="project" value="TreeGrafter"/>
</dbReference>
<evidence type="ECO:0000313" key="5">
    <source>
        <dbReference type="Proteomes" id="UP000053660"/>
    </source>
</evidence>
<dbReference type="Gene3D" id="2.130.10.10">
    <property type="entry name" value="YVTN repeat-like/Quinoprotein amine dehydrogenase"/>
    <property type="match status" value="2"/>
</dbReference>
<dbReference type="GO" id="GO:0080008">
    <property type="term" value="C:Cul4-RING E3 ubiquitin ligase complex"/>
    <property type="evidence" value="ECO:0007669"/>
    <property type="project" value="TreeGrafter"/>
</dbReference>
<dbReference type="PROSITE" id="PS50082">
    <property type="entry name" value="WD_REPEATS_2"/>
    <property type="match status" value="1"/>
</dbReference>
<dbReference type="Gene3D" id="1.25.40.10">
    <property type="entry name" value="Tetratricopeptide repeat domain"/>
    <property type="match status" value="1"/>
</dbReference>
<organism evidence="4 5">
    <name type="scientific">Oesophagostomum dentatum</name>
    <name type="common">Nodular worm</name>
    <dbReference type="NCBI Taxonomy" id="61180"/>
    <lineage>
        <taxon>Eukaryota</taxon>
        <taxon>Metazoa</taxon>
        <taxon>Ecdysozoa</taxon>
        <taxon>Nematoda</taxon>
        <taxon>Chromadorea</taxon>
        <taxon>Rhabditida</taxon>
        <taxon>Rhabditina</taxon>
        <taxon>Rhabditomorpha</taxon>
        <taxon>Strongyloidea</taxon>
        <taxon>Strongylidae</taxon>
        <taxon>Oesophagostomum</taxon>
    </lineage>
</organism>
<keyword evidence="5" id="KW-1185">Reference proteome</keyword>
<reference evidence="4 5" key="1">
    <citation type="submission" date="2014-03" db="EMBL/GenBank/DDBJ databases">
        <title>Draft genome of the hookworm Oesophagostomum dentatum.</title>
        <authorList>
            <person name="Mitreva M."/>
        </authorList>
    </citation>
    <scope>NUCLEOTIDE SEQUENCE [LARGE SCALE GENOMIC DNA]</scope>
    <source>
        <strain evidence="4 5">OD-Hann</strain>
    </source>
</reference>
<gene>
    <name evidence="4" type="ORF">OESDEN_02635</name>
</gene>
<dbReference type="InterPro" id="IPR036322">
    <property type="entry name" value="WD40_repeat_dom_sf"/>
</dbReference>
<evidence type="ECO:0000256" key="1">
    <source>
        <dbReference type="ARBA" id="ARBA00022574"/>
    </source>
</evidence>
<dbReference type="SUPFAM" id="SSF48452">
    <property type="entry name" value="TPR-like"/>
    <property type="match status" value="1"/>
</dbReference>
<accession>A0A0B1TNH1</accession>
<name>A0A0B1TNH1_OESDE</name>
<keyword evidence="1 3" id="KW-0853">WD repeat</keyword>
<dbReference type="AlphaFoldDB" id="A0A0B1TNH1"/>
<proteinExistence type="predicted"/>
<dbReference type="InterPro" id="IPR015943">
    <property type="entry name" value="WD40/YVTN_repeat-like_dom_sf"/>
</dbReference>
<evidence type="ECO:0000256" key="3">
    <source>
        <dbReference type="PROSITE-ProRule" id="PRU00221"/>
    </source>
</evidence>
<dbReference type="PANTHER" id="PTHR15574">
    <property type="entry name" value="WD REPEAT DOMAIN-CONTAINING FAMILY"/>
    <property type="match status" value="1"/>
</dbReference>
<dbReference type="SUPFAM" id="SSF50978">
    <property type="entry name" value="WD40 repeat-like"/>
    <property type="match status" value="1"/>
</dbReference>
<dbReference type="Pfam" id="PF00400">
    <property type="entry name" value="WD40"/>
    <property type="match status" value="1"/>
</dbReference>
<evidence type="ECO:0000313" key="4">
    <source>
        <dbReference type="EMBL" id="KHJ97387.1"/>
    </source>
</evidence>
<dbReference type="InterPro" id="IPR011990">
    <property type="entry name" value="TPR-like_helical_dom_sf"/>
</dbReference>
<dbReference type="PANTHER" id="PTHR15574:SF40">
    <property type="entry name" value="WD AND TETRATRICOPEPTIDE REPEATS PROTEIN 1"/>
    <property type="match status" value="1"/>
</dbReference>
<evidence type="ECO:0000256" key="2">
    <source>
        <dbReference type="ARBA" id="ARBA00022737"/>
    </source>
</evidence>
<dbReference type="GO" id="GO:0005737">
    <property type="term" value="C:cytoplasm"/>
    <property type="evidence" value="ECO:0007669"/>
    <property type="project" value="TreeGrafter"/>
</dbReference>
<feature type="repeat" description="WD" evidence="3">
    <location>
        <begin position="26"/>
        <end position="42"/>
    </location>
</feature>